<feature type="transmembrane region" description="Helical" evidence="8">
    <location>
        <begin position="12"/>
        <end position="44"/>
    </location>
</feature>
<gene>
    <name evidence="9" type="ORF">HMPREF9306_00918</name>
</gene>
<evidence type="ECO:0000256" key="2">
    <source>
        <dbReference type="ARBA" id="ARBA00009142"/>
    </source>
</evidence>
<evidence type="ECO:0000256" key="8">
    <source>
        <dbReference type="RuleBase" id="RU363041"/>
    </source>
</evidence>
<dbReference type="PATRIC" id="fig|883161.3.peg.914"/>
<evidence type="ECO:0000256" key="4">
    <source>
        <dbReference type="ARBA" id="ARBA00022475"/>
    </source>
</evidence>
<proteinExistence type="inferred from homology"/>
<comment type="subcellular location">
    <subcellularLocation>
        <location evidence="1 8">Cell membrane</location>
        <topology evidence="1 8">Multi-pass membrane protein</topology>
    </subcellularLocation>
</comment>
<keyword evidence="6 8" id="KW-1133">Transmembrane helix</keyword>
<evidence type="ECO:0000256" key="6">
    <source>
        <dbReference type="ARBA" id="ARBA00022989"/>
    </source>
</evidence>
<feature type="transmembrane region" description="Helical" evidence="8">
    <location>
        <begin position="142"/>
        <end position="167"/>
    </location>
</feature>
<keyword evidence="4 8" id="KW-1003">Cell membrane</keyword>
<feature type="transmembrane region" description="Helical" evidence="8">
    <location>
        <begin position="233"/>
        <end position="251"/>
    </location>
</feature>
<keyword evidence="7 8" id="KW-0472">Membrane</keyword>
<sequence>MESLADISTVSWVVLILAAAFTGLAKTALPGLTTVSVALFAAVLPARESTAVLLLLLLLGDLMAVWIYVKTVDWRRLLKLVPWVLIGVVAGAAFLTWSDNKVMRVAIGIILLVLTSLTLLVMQRTSQQTLDRAFARPAASGLYGTLGGFTTMAANSGGPVMALYFIASGFDVKRFLGTQAWFFFIVNVIKLPLSAGIGLINEQTLKLDVLLAPVVIIAGLIGKKIVRHIDQKLFNRIIIALTIISSAYLLITVN</sequence>
<reference evidence="9 10" key="1">
    <citation type="submission" date="2013-04" db="EMBL/GenBank/DDBJ databases">
        <title>The Genome Sequence of Propionimicrobium lymphophilum ACS-093-V-SCH5.</title>
        <authorList>
            <consortium name="The Broad Institute Genomics Platform"/>
            <person name="Earl A."/>
            <person name="Ward D."/>
            <person name="Feldgarden M."/>
            <person name="Gevers D."/>
            <person name="Saerens B."/>
            <person name="Vaneechoutte M."/>
            <person name="Walker B."/>
            <person name="Young S."/>
            <person name="Zeng Q."/>
            <person name="Gargeya S."/>
            <person name="Fitzgerald M."/>
            <person name="Haas B."/>
            <person name="Abouelleil A."/>
            <person name="Allen A.W."/>
            <person name="Alvarado L."/>
            <person name="Arachchi H.M."/>
            <person name="Berlin A.M."/>
            <person name="Chapman S.B."/>
            <person name="Gainer-Dewar J."/>
            <person name="Goldberg J."/>
            <person name="Griggs A."/>
            <person name="Gujja S."/>
            <person name="Hansen M."/>
            <person name="Howarth C."/>
            <person name="Imamovic A."/>
            <person name="Ireland A."/>
            <person name="Larimer J."/>
            <person name="McCowan C."/>
            <person name="Murphy C."/>
            <person name="Pearson M."/>
            <person name="Poon T.W."/>
            <person name="Priest M."/>
            <person name="Roberts A."/>
            <person name="Saif S."/>
            <person name="Shea T."/>
            <person name="Sisk P."/>
            <person name="Sykes S."/>
            <person name="Wortman J."/>
            <person name="Nusbaum C."/>
            <person name="Birren B."/>
        </authorList>
    </citation>
    <scope>NUCLEOTIDE SEQUENCE [LARGE SCALE GENOMIC DNA]</scope>
    <source>
        <strain evidence="9 10">ACS-093-V-SCH5</strain>
    </source>
</reference>
<dbReference type="OrthoDB" id="9801058at2"/>
<dbReference type="Proteomes" id="UP000014417">
    <property type="component" value="Unassembled WGS sequence"/>
</dbReference>
<feature type="transmembrane region" description="Helical" evidence="8">
    <location>
        <begin position="51"/>
        <end position="68"/>
    </location>
</feature>
<feature type="transmembrane region" description="Helical" evidence="8">
    <location>
        <begin position="179"/>
        <end position="199"/>
    </location>
</feature>
<dbReference type="EMBL" id="AGZR01000005">
    <property type="protein sequence ID" value="EPD33378.1"/>
    <property type="molecule type" value="Genomic_DNA"/>
</dbReference>
<keyword evidence="10" id="KW-1185">Reference proteome</keyword>
<dbReference type="PANTHER" id="PTHR30269:SF23">
    <property type="entry name" value="MEMBRANE TRANSPORTER PROTEIN YDHB-RELATED"/>
    <property type="match status" value="1"/>
</dbReference>
<evidence type="ECO:0000256" key="7">
    <source>
        <dbReference type="ARBA" id="ARBA00023136"/>
    </source>
</evidence>
<comment type="caution">
    <text evidence="9">The sequence shown here is derived from an EMBL/GenBank/DDBJ whole genome shotgun (WGS) entry which is preliminary data.</text>
</comment>
<dbReference type="HOGENOM" id="CLU_054750_0_0_11"/>
<accession>S2W0S4</accession>
<protein>
    <recommendedName>
        <fullName evidence="8">Probable membrane transporter protein</fullName>
    </recommendedName>
</protein>
<dbReference type="PANTHER" id="PTHR30269">
    <property type="entry name" value="TRANSMEMBRANE PROTEIN YFCA"/>
    <property type="match status" value="1"/>
</dbReference>
<dbReference type="InterPro" id="IPR052017">
    <property type="entry name" value="TSUP"/>
</dbReference>
<dbReference type="RefSeq" id="WP_016455752.1">
    <property type="nucleotide sequence ID" value="NZ_KE150269.1"/>
</dbReference>
<evidence type="ECO:0000256" key="5">
    <source>
        <dbReference type="ARBA" id="ARBA00022692"/>
    </source>
</evidence>
<dbReference type="GO" id="GO:0005886">
    <property type="term" value="C:plasma membrane"/>
    <property type="evidence" value="ECO:0007669"/>
    <property type="project" value="UniProtKB-SubCell"/>
</dbReference>
<name>S2W0S4_9ACTN</name>
<dbReference type="InterPro" id="IPR002781">
    <property type="entry name" value="TM_pro_TauE-like"/>
</dbReference>
<evidence type="ECO:0000313" key="9">
    <source>
        <dbReference type="EMBL" id="EPD33378.1"/>
    </source>
</evidence>
<feature type="transmembrane region" description="Helical" evidence="8">
    <location>
        <begin position="105"/>
        <end position="122"/>
    </location>
</feature>
<evidence type="ECO:0000256" key="3">
    <source>
        <dbReference type="ARBA" id="ARBA00022448"/>
    </source>
</evidence>
<evidence type="ECO:0000313" key="10">
    <source>
        <dbReference type="Proteomes" id="UP000014417"/>
    </source>
</evidence>
<dbReference type="Pfam" id="PF01925">
    <property type="entry name" value="TauE"/>
    <property type="match status" value="1"/>
</dbReference>
<keyword evidence="3" id="KW-0813">Transport</keyword>
<organism evidence="9 10">
    <name type="scientific">Propionimicrobium lymphophilum ACS-093-V-SCH5</name>
    <dbReference type="NCBI Taxonomy" id="883161"/>
    <lineage>
        <taxon>Bacteria</taxon>
        <taxon>Bacillati</taxon>
        <taxon>Actinomycetota</taxon>
        <taxon>Actinomycetes</taxon>
        <taxon>Propionibacteriales</taxon>
        <taxon>Propionibacteriaceae</taxon>
        <taxon>Propionimicrobium</taxon>
    </lineage>
</organism>
<keyword evidence="5 8" id="KW-0812">Transmembrane</keyword>
<dbReference type="AlphaFoldDB" id="S2W0S4"/>
<comment type="similarity">
    <text evidence="2 8">Belongs to the 4-toluene sulfonate uptake permease (TSUP) (TC 2.A.102) family.</text>
</comment>
<dbReference type="STRING" id="883161.HMPREF9306_00918"/>
<feature type="transmembrane region" description="Helical" evidence="8">
    <location>
        <begin position="80"/>
        <end position="98"/>
    </location>
</feature>
<evidence type="ECO:0000256" key="1">
    <source>
        <dbReference type="ARBA" id="ARBA00004651"/>
    </source>
</evidence>